<feature type="domain" description="C2H2-type" evidence="3">
    <location>
        <begin position="499"/>
        <end position="527"/>
    </location>
</feature>
<dbReference type="InterPro" id="IPR013087">
    <property type="entry name" value="Znf_C2H2_type"/>
</dbReference>
<sequence>MASATVDPTTSDHLLQQDSIPTVDLRLLSQSELYSLSLCSNSAFNPRRCDDVVIPKIDRSVFNESAGSRKQTYSRLRLAPASPATATTSPTSTSTLHRRRTAHLRSSKPPPHDTTDPEKAENSQIIGILKELFAAEDISDELFPVRVDYSDSVPVLSNAIPFQEKRKRGRPRKYERVLVPVETETEPNLMKDIVVYENVADRDKETVNKNGNVVDLVALGGLEDPYGEELRRRTQGLQSEEELLGFLKGLNGQWGSRRKKKRIVDAGEFGDVLPKGWRILLSVKKKEGRVWLICRRYISVCVYPPNVALLERTRVCCLRRRGGAFYIEEGLGEGHCAEGWGSTGLLGHCAEGLLVPGVGGGGGELGSCGFDGGVVLNACVGRLYAVCAVLTYIVIPNLVKFSPNGKQFVSCKEVSSYLLSVFGLEDVHPPSYAHNDGNIQFTYKTTSGSAAELSIQEDNKKENLVCYLSPPITSTSSNNEMQVTFKIEDAMEVQVGEILKCHKCTLSFDEMDDLLHHQVTRHRRKRSKFGSSITDGVIIKDGKYECQFCHKRFNERHRYNGHVGAHVKNHVKNADASPGENVGMSVDLSSSDIPRREYFLQGSNGGESNIVTETFGAICDDEQNSDSRQGNFKSGSSSENFTGKKDHGPECLDHYEQHLQANRDQKASTEESGDKQDKDCMIDGKVGRVDDATDVVAAKSSICLDSEAVRFNNENNSNCETSGGTQVTAFVANGFNRCFSGQGISSESCLLSESLNDQISNVDNVTGVSTCTEEPNQEAVSESGLLTSNCKDKTCDGENVDDRNVITTINKINLDGNEFASNESTFGSGNGHAGLDENNVIGVKQHCSSEGHLLVPNEDELKLSDVDTVKQQRGFESSVLTPSNDKETCFEDNLNRGFPNLVGEHKVNGIFYLGSDECSGYARSNKDALTSLEEERQFQGCSIVPSPNAQPCVIKNHGNDVSTCPVEERRQVKSSESRLLSLSDYGQNCGVEDYLDKVSTRKMVGPDIDEVQTSRNSARTIPFGSSHSALNADAVTSAKQDSCLEFCSLFPSGNEQTFSAEDNVTGAYSSAMNCSEREKSAGGSLGQSCIAESSYNANTLNRIYSTPLDDPKLDVVQNSRNHELSLTFGHRHTGIDADPASVGQERYLADSSFVSSGFKHTFGAQSSLNRINDSTLENPQQGRGSASDLRGFNDQTYGFENSFNMVYPGRVWEGPSVDEVGNPGHCKFSIGFGSSHAQPAGNVIGGGIWRFGEENGLPNGVANTSTPLLQSSSTFRNFDIISDKGDNGLFRVNEKYDRNMGFEGLSSGRTEPVEYSFFTTQNSDSLPEDSKVFAYGAEMEQGFDSSFWLGKDALMPNIGGRNQVTTICVWCRSEFYHEPVQSGTQTGEIGSMCPTCSAKISNQFNVF</sequence>
<dbReference type="PROSITE" id="PS50157">
    <property type="entry name" value="ZINC_FINGER_C2H2_2"/>
    <property type="match status" value="2"/>
</dbReference>
<feature type="compositionally biased region" description="Basic residues" evidence="2">
    <location>
        <begin position="96"/>
        <end position="106"/>
    </location>
</feature>
<dbReference type="InterPro" id="IPR037472">
    <property type="entry name" value="MBD8"/>
</dbReference>
<feature type="compositionally biased region" description="Polar residues" evidence="2">
    <location>
        <begin position="1172"/>
        <end position="1184"/>
    </location>
</feature>
<evidence type="ECO:0000256" key="2">
    <source>
        <dbReference type="SAM" id="MobiDB-lite"/>
    </source>
</evidence>
<feature type="compositionally biased region" description="Polar residues" evidence="2">
    <location>
        <begin position="626"/>
        <end position="641"/>
    </location>
</feature>
<dbReference type="PANTHER" id="PTHR37701">
    <property type="entry name" value="METHYL-CPG-BINDING DOMAIN-CONTAINING PROTEIN 8"/>
    <property type="match status" value="1"/>
</dbReference>
<feature type="compositionally biased region" description="Low complexity" evidence="2">
    <location>
        <begin position="75"/>
        <end position="95"/>
    </location>
</feature>
<feature type="region of interest" description="Disordered" evidence="2">
    <location>
        <begin position="622"/>
        <end position="681"/>
    </location>
</feature>
<keyword evidence="1" id="KW-0862">Zinc</keyword>
<name>A0ABC8UIR2_9AQUA</name>
<evidence type="ECO:0000313" key="4">
    <source>
        <dbReference type="EMBL" id="CAK9180863.1"/>
    </source>
</evidence>
<accession>A0ABC8UIR2</accession>
<evidence type="ECO:0000259" key="3">
    <source>
        <dbReference type="PROSITE" id="PS50157"/>
    </source>
</evidence>
<dbReference type="Gene3D" id="3.30.160.60">
    <property type="entry name" value="Classic Zinc Finger"/>
    <property type="match status" value="1"/>
</dbReference>
<feature type="compositionally biased region" description="Basic and acidic residues" evidence="2">
    <location>
        <begin position="110"/>
        <end position="121"/>
    </location>
</feature>
<dbReference type="Proteomes" id="UP001642360">
    <property type="component" value="Unassembled WGS sequence"/>
</dbReference>
<comment type="caution">
    <text evidence="4">The sequence shown here is derived from an EMBL/GenBank/DDBJ whole genome shotgun (WGS) entry which is preliminary data.</text>
</comment>
<gene>
    <name evidence="4" type="ORF">ILEXP_LOCUS50890</name>
</gene>
<feature type="compositionally biased region" description="Basic and acidic residues" evidence="2">
    <location>
        <begin position="642"/>
        <end position="681"/>
    </location>
</feature>
<proteinExistence type="predicted"/>
<feature type="domain" description="C2H2-type" evidence="3">
    <location>
        <begin position="544"/>
        <end position="571"/>
    </location>
</feature>
<organism evidence="4 5">
    <name type="scientific">Ilex paraguariensis</name>
    <name type="common">yerba mate</name>
    <dbReference type="NCBI Taxonomy" id="185542"/>
    <lineage>
        <taxon>Eukaryota</taxon>
        <taxon>Viridiplantae</taxon>
        <taxon>Streptophyta</taxon>
        <taxon>Embryophyta</taxon>
        <taxon>Tracheophyta</taxon>
        <taxon>Spermatophyta</taxon>
        <taxon>Magnoliopsida</taxon>
        <taxon>eudicotyledons</taxon>
        <taxon>Gunneridae</taxon>
        <taxon>Pentapetalae</taxon>
        <taxon>asterids</taxon>
        <taxon>campanulids</taxon>
        <taxon>Aquifoliales</taxon>
        <taxon>Aquifoliaceae</taxon>
        <taxon>Ilex</taxon>
    </lineage>
</organism>
<feature type="region of interest" description="Disordered" evidence="2">
    <location>
        <begin position="73"/>
        <end position="121"/>
    </location>
</feature>
<keyword evidence="5" id="KW-1185">Reference proteome</keyword>
<evidence type="ECO:0000256" key="1">
    <source>
        <dbReference type="PROSITE-ProRule" id="PRU00042"/>
    </source>
</evidence>
<evidence type="ECO:0000313" key="5">
    <source>
        <dbReference type="Proteomes" id="UP001642360"/>
    </source>
</evidence>
<feature type="region of interest" description="Disordered" evidence="2">
    <location>
        <begin position="1172"/>
        <end position="1191"/>
    </location>
</feature>
<protein>
    <recommendedName>
        <fullName evidence="3">C2H2-type domain-containing protein</fullName>
    </recommendedName>
</protein>
<dbReference type="PANTHER" id="PTHR37701:SF17">
    <property type="entry name" value="METHYL BINDING DOMAIN117"/>
    <property type="match status" value="1"/>
</dbReference>
<keyword evidence="1" id="KW-0479">Metal-binding</keyword>
<keyword evidence="1" id="KW-0863">Zinc-finger</keyword>
<dbReference type="EMBL" id="CAUOFW020007847">
    <property type="protein sequence ID" value="CAK9180863.1"/>
    <property type="molecule type" value="Genomic_DNA"/>
</dbReference>
<dbReference type="GO" id="GO:0008270">
    <property type="term" value="F:zinc ion binding"/>
    <property type="evidence" value="ECO:0007669"/>
    <property type="project" value="UniProtKB-KW"/>
</dbReference>
<dbReference type="PROSITE" id="PS00028">
    <property type="entry name" value="ZINC_FINGER_C2H2_1"/>
    <property type="match status" value="2"/>
</dbReference>
<dbReference type="SMART" id="SM00355">
    <property type="entry name" value="ZnF_C2H2"/>
    <property type="match status" value="2"/>
</dbReference>
<reference evidence="4 5" key="1">
    <citation type="submission" date="2024-02" db="EMBL/GenBank/DDBJ databases">
        <authorList>
            <person name="Vignale AGUSTIN F."/>
            <person name="Sosa J E."/>
            <person name="Modenutti C."/>
        </authorList>
    </citation>
    <scope>NUCLEOTIDE SEQUENCE [LARGE SCALE GENOMIC DNA]</scope>
</reference>